<dbReference type="SUPFAM" id="SSF51735">
    <property type="entry name" value="NAD(P)-binding Rossmann-fold domains"/>
    <property type="match status" value="1"/>
</dbReference>
<dbReference type="AlphaFoldDB" id="A0A7C5DDB0"/>
<organism evidence="2">
    <name type="scientific">candidate division WOR-3 bacterium</name>
    <dbReference type="NCBI Taxonomy" id="2052148"/>
    <lineage>
        <taxon>Bacteria</taxon>
        <taxon>Bacteria division WOR-3</taxon>
    </lineage>
</organism>
<dbReference type="Proteomes" id="UP000886110">
    <property type="component" value="Unassembled WGS sequence"/>
</dbReference>
<proteinExistence type="predicted"/>
<dbReference type="GO" id="GO:0004029">
    <property type="term" value="F:aldehyde dehydrogenase (NAD+) activity"/>
    <property type="evidence" value="ECO:0007669"/>
    <property type="project" value="TreeGrafter"/>
</dbReference>
<reference evidence="2" key="1">
    <citation type="journal article" date="2020" name="mSystems">
        <title>Genome- and Community-Level Interaction Insights into Carbon Utilization and Element Cycling Functions of Hydrothermarchaeota in Hydrothermal Sediment.</title>
        <authorList>
            <person name="Zhou Z."/>
            <person name="Liu Y."/>
            <person name="Xu W."/>
            <person name="Pan J."/>
            <person name="Luo Z.H."/>
            <person name="Li M."/>
        </authorList>
    </citation>
    <scope>NUCLEOTIDE SEQUENCE [LARGE SCALE GENOMIC DNA]</scope>
    <source>
        <strain evidence="2">HyVt-74</strain>
    </source>
</reference>
<evidence type="ECO:0000313" key="2">
    <source>
        <dbReference type="EMBL" id="HHE04819.1"/>
    </source>
</evidence>
<dbReference type="InterPro" id="IPR051783">
    <property type="entry name" value="NAD(P)-dependent_oxidoreduct"/>
</dbReference>
<gene>
    <name evidence="2" type="ORF">ENL19_02005</name>
</gene>
<dbReference type="GO" id="GO:0005737">
    <property type="term" value="C:cytoplasm"/>
    <property type="evidence" value="ECO:0007669"/>
    <property type="project" value="TreeGrafter"/>
</dbReference>
<evidence type="ECO:0000259" key="1">
    <source>
        <dbReference type="Pfam" id="PF01370"/>
    </source>
</evidence>
<feature type="domain" description="NAD-dependent epimerase/dehydratase" evidence="1">
    <location>
        <begin position="3"/>
        <end position="77"/>
    </location>
</feature>
<accession>A0A7C5DDB0</accession>
<protein>
    <submittedName>
        <fullName evidence="2">NAD-dependent epimerase/dehydratase family protein</fullName>
    </submittedName>
</protein>
<dbReference type="InterPro" id="IPR036291">
    <property type="entry name" value="NAD(P)-bd_dom_sf"/>
</dbReference>
<dbReference type="InterPro" id="IPR001509">
    <property type="entry name" value="Epimerase_deHydtase"/>
</dbReference>
<dbReference type="PANTHER" id="PTHR48079:SF6">
    <property type="entry name" value="NAD(P)-BINDING DOMAIN-CONTAINING PROTEIN-RELATED"/>
    <property type="match status" value="1"/>
</dbReference>
<dbReference type="PANTHER" id="PTHR48079">
    <property type="entry name" value="PROTEIN YEEZ"/>
    <property type="match status" value="1"/>
</dbReference>
<comment type="caution">
    <text evidence="2">The sequence shown here is derived from an EMBL/GenBank/DDBJ whole genome shotgun (WGS) entry which is preliminary data.</text>
</comment>
<dbReference type="Gene3D" id="3.40.50.720">
    <property type="entry name" value="NAD(P)-binding Rossmann-like Domain"/>
    <property type="match status" value="1"/>
</dbReference>
<name>A0A7C5DDB0_UNCW3</name>
<sequence>MKALVTGATGFIGARMTKYLTDKGYEVYALVRKNSKLDRLKKLNVYPKLIYGDITNLDSLNEAVREKDYVFHLAAVIMQTGGKITIG</sequence>
<dbReference type="Pfam" id="PF01370">
    <property type="entry name" value="Epimerase"/>
    <property type="match status" value="1"/>
</dbReference>
<dbReference type="EMBL" id="DRTB01000149">
    <property type="protein sequence ID" value="HHE04819.1"/>
    <property type="molecule type" value="Genomic_DNA"/>
</dbReference>